<sequence length="183" mass="19766">MSNKSCTSLPGNLHDVWFDTDAEFTQEDELEREWNSRREEHWNAGYRDGAEEGRTVRMKEGFLEGFAKGSQAGFQCGKLRGSLEGLMRLGPSTADQATQAEAERIARELSKVSPDVELWPALTDPAAGGSRPEAAEEGPLEGSLGRLRIGERGEGSSELGLSPQPGCTAEGGEEEEAEAPRAT</sequence>
<dbReference type="PANTHER" id="PTHR18829">
    <property type="entry name" value="PROTEIN YAE1 HOMOLOG"/>
    <property type="match status" value="1"/>
</dbReference>
<dbReference type="GO" id="GO:0005737">
    <property type="term" value="C:cytoplasm"/>
    <property type="evidence" value="ECO:0007669"/>
    <property type="project" value="UniProtKB-SubCell"/>
</dbReference>
<reference evidence="7" key="1">
    <citation type="submission" date="2014-05" db="EMBL/GenBank/DDBJ databases">
        <title>The transcriptome of the halophilic microalga Tetraselmis sp. GSL018 isolated from the Great Salt Lake, Utah.</title>
        <authorList>
            <person name="Jinkerson R.E."/>
            <person name="D'Adamo S."/>
            <person name="Posewitz M.C."/>
        </authorList>
    </citation>
    <scope>NUCLEOTIDE SEQUENCE</scope>
    <source>
        <strain evidence="7">GSL018</strain>
    </source>
</reference>
<dbReference type="Pfam" id="PF09811">
    <property type="entry name" value="Yae1_N"/>
    <property type="match status" value="1"/>
</dbReference>
<evidence type="ECO:0000256" key="4">
    <source>
        <dbReference type="ARBA" id="ARBA00023242"/>
    </source>
</evidence>
<keyword evidence="4" id="KW-0539">Nucleus</keyword>
<accession>A0A061RZM6</accession>
<proteinExistence type="predicted"/>
<dbReference type="InterPro" id="IPR038881">
    <property type="entry name" value="Yae1-like"/>
</dbReference>
<feature type="region of interest" description="Disordered" evidence="5">
    <location>
        <begin position="116"/>
        <end position="183"/>
    </location>
</feature>
<dbReference type="EMBL" id="GBEZ01009384">
    <property type="protein sequence ID" value="JAC76199.1"/>
    <property type="molecule type" value="Transcribed_RNA"/>
</dbReference>
<evidence type="ECO:0000256" key="5">
    <source>
        <dbReference type="SAM" id="MobiDB-lite"/>
    </source>
</evidence>
<organism evidence="7">
    <name type="scientific">Tetraselmis sp. GSL018</name>
    <dbReference type="NCBI Taxonomy" id="582737"/>
    <lineage>
        <taxon>Eukaryota</taxon>
        <taxon>Viridiplantae</taxon>
        <taxon>Chlorophyta</taxon>
        <taxon>core chlorophytes</taxon>
        <taxon>Chlorodendrophyceae</taxon>
        <taxon>Chlorodendrales</taxon>
        <taxon>Chlorodendraceae</taxon>
        <taxon>Tetraselmis</taxon>
    </lineage>
</organism>
<name>A0A061RZM6_9CHLO</name>
<dbReference type="AlphaFoldDB" id="A0A061RZM6"/>
<evidence type="ECO:0000256" key="3">
    <source>
        <dbReference type="ARBA" id="ARBA00022490"/>
    </source>
</evidence>
<dbReference type="PANTHER" id="PTHR18829:SF0">
    <property type="entry name" value="PROTEIN YAE1 HOMOLOG"/>
    <property type="match status" value="1"/>
</dbReference>
<dbReference type="GO" id="GO:0005634">
    <property type="term" value="C:nucleus"/>
    <property type="evidence" value="ECO:0007669"/>
    <property type="project" value="UniProtKB-SubCell"/>
</dbReference>
<protein>
    <recommendedName>
        <fullName evidence="6">Essential protein Yae1 N-terminal domain-containing protein</fullName>
    </recommendedName>
</protein>
<gene>
    <name evidence="7" type="ORF">TSPGSL018_20867</name>
</gene>
<evidence type="ECO:0000313" key="7">
    <source>
        <dbReference type="EMBL" id="JAC76199.1"/>
    </source>
</evidence>
<comment type="subcellular location">
    <subcellularLocation>
        <location evidence="2">Cytoplasm</location>
    </subcellularLocation>
    <subcellularLocation>
        <location evidence="1">Nucleus</location>
    </subcellularLocation>
</comment>
<dbReference type="InterPro" id="IPR019191">
    <property type="entry name" value="Essential_protein_Yae1_N"/>
</dbReference>
<keyword evidence="3" id="KW-0963">Cytoplasm</keyword>
<evidence type="ECO:0000256" key="2">
    <source>
        <dbReference type="ARBA" id="ARBA00004496"/>
    </source>
</evidence>
<evidence type="ECO:0000256" key="1">
    <source>
        <dbReference type="ARBA" id="ARBA00004123"/>
    </source>
</evidence>
<feature type="domain" description="Essential protein Yae1 N-terminal" evidence="6">
    <location>
        <begin position="45"/>
        <end position="81"/>
    </location>
</feature>
<evidence type="ECO:0000259" key="6">
    <source>
        <dbReference type="Pfam" id="PF09811"/>
    </source>
</evidence>